<comment type="similarity">
    <text evidence="7">Belongs to the POU transcription factor family.</text>
</comment>
<evidence type="ECO:0000313" key="11">
    <source>
        <dbReference type="EMBL" id="CAF1496635.1"/>
    </source>
</evidence>
<dbReference type="GO" id="GO:0000981">
    <property type="term" value="F:DNA-binding transcription factor activity, RNA polymerase II-specific"/>
    <property type="evidence" value="ECO:0007669"/>
    <property type="project" value="TreeGrafter"/>
</dbReference>
<keyword evidence="2 5" id="KW-0238">DNA-binding</keyword>
<dbReference type="GO" id="GO:0000978">
    <property type="term" value="F:RNA polymerase II cis-regulatory region sequence-specific DNA binding"/>
    <property type="evidence" value="ECO:0007669"/>
    <property type="project" value="TreeGrafter"/>
</dbReference>
<comment type="subcellular location">
    <subcellularLocation>
        <location evidence="1 5 6">Nucleus</location>
    </subcellularLocation>
</comment>
<dbReference type="GO" id="GO:0005634">
    <property type="term" value="C:nucleus"/>
    <property type="evidence" value="ECO:0007669"/>
    <property type="project" value="UniProtKB-SubCell"/>
</dbReference>
<feature type="DNA-binding region" description="Homeobox" evidence="5">
    <location>
        <begin position="227"/>
        <end position="286"/>
    </location>
</feature>
<dbReference type="PROSITE" id="PS00465">
    <property type="entry name" value="POU_2"/>
    <property type="match status" value="1"/>
</dbReference>
<protein>
    <recommendedName>
        <fullName evidence="7">POU domain protein</fullName>
    </recommendedName>
</protein>
<dbReference type="InterPro" id="IPR013847">
    <property type="entry name" value="POU"/>
</dbReference>
<evidence type="ECO:0000256" key="1">
    <source>
        <dbReference type="ARBA" id="ARBA00004123"/>
    </source>
</evidence>
<evidence type="ECO:0000313" key="13">
    <source>
        <dbReference type="Proteomes" id="UP000663877"/>
    </source>
</evidence>
<evidence type="ECO:0000256" key="6">
    <source>
        <dbReference type="RuleBase" id="RU000682"/>
    </source>
</evidence>
<dbReference type="PANTHER" id="PTHR11636:SF5">
    <property type="entry name" value="POU DOMAIN MOTIF 3, ISOFORM F"/>
    <property type="match status" value="1"/>
</dbReference>
<evidence type="ECO:0000313" key="10">
    <source>
        <dbReference type="EMBL" id="CAF1247848.1"/>
    </source>
</evidence>
<dbReference type="InterPro" id="IPR009057">
    <property type="entry name" value="Homeodomain-like_sf"/>
</dbReference>
<dbReference type="Proteomes" id="UP000663832">
    <property type="component" value="Unassembled WGS sequence"/>
</dbReference>
<evidence type="ECO:0000256" key="2">
    <source>
        <dbReference type="ARBA" id="ARBA00023125"/>
    </source>
</evidence>
<proteinExistence type="inferred from homology"/>
<comment type="caution">
    <text evidence="10">The sequence shown here is derived from an EMBL/GenBank/DDBJ whole genome shotgun (WGS) entry which is preliminary data.</text>
</comment>
<dbReference type="Gene3D" id="1.10.10.60">
    <property type="entry name" value="Homeodomain-like"/>
    <property type="match status" value="1"/>
</dbReference>
<keyword evidence="4 5" id="KW-0539">Nucleus</keyword>
<evidence type="ECO:0000256" key="5">
    <source>
        <dbReference type="PROSITE-ProRule" id="PRU00108"/>
    </source>
</evidence>
<dbReference type="PROSITE" id="PS00035">
    <property type="entry name" value="POU_1"/>
    <property type="match status" value="1"/>
</dbReference>
<dbReference type="InterPro" id="IPR010982">
    <property type="entry name" value="Lambda_DNA-bd_dom_sf"/>
</dbReference>
<dbReference type="AlphaFoldDB" id="A0A814ZYU5"/>
<dbReference type="PROSITE" id="PS50071">
    <property type="entry name" value="HOMEOBOX_2"/>
    <property type="match status" value="1"/>
</dbReference>
<dbReference type="Proteomes" id="UP000663877">
    <property type="component" value="Unassembled WGS sequence"/>
</dbReference>
<dbReference type="PANTHER" id="PTHR11636">
    <property type="entry name" value="POU DOMAIN"/>
    <property type="match status" value="1"/>
</dbReference>
<dbReference type="PRINTS" id="PR00028">
    <property type="entry name" value="POUDOMAIN"/>
</dbReference>
<dbReference type="InterPro" id="IPR000327">
    <property type="entry name" value="POU_dom"/>
</dbReference>
<evidence type="ECO:0000256" key="3">
    <source>
        <dbReference type="ARBA" id="ARBA00023155"/>
    </source>
</evidence>
<keyword evidence="12" id="KW-1185">Reference proteome</keyword>
<evidence type="ECO:0000256" key="4">
    <source>
        <dbReference type="ARBA" id="ARBA00023242"/>
    </source>
</evidence>
<accession>A0A814ZYU5</accession>
<dbReference type="Pfam" id="PF00157">
    <property type="entry name" value="Pou"/>
    <property type="match status" value="1"/>
</dbReference>
<organism evidence="10 13">
    <name type="scientific">Adineta steineri</name>
    <dbReference type="NCBI Taxonomy" id="433720"/>
    <lineage>
        <taxon>Eukaryota</taxon>
        <taxon>Metazoa</taxon>
        <taxon>Spiralia</taxon>
        <taxon>Gnathifera</taxon>
        <taxon>Rotifera</taxon>
        <taxon>Eurotatoria</taxon>
        <taxon>Bdelloidea</taxon>
        <taxon>Adinetida</taxon>
        <taxon>Adinetidae</taxon>
        <taxon>Adineta</taxon>
    </lineage>
</organism>
<dbReference type="EMBL" id="CAJNOI010000335">
    <property type="protein sequence ID" value="CAF1247848.1"/>
    <property type="molecule type" value="Genomic_DNA"/>
</dbReference>
<evidence type="ECO:0000259" key="8">
    <source>
        <dbReference type="PROSITE" id="PS50071"/>
    </source>
</evidence>
<dbReference type="CDD" id="cd00086">
    <property type="entry name" value="homeodomain"/>
    <property type="match status" value="1"/>
</dbReference>
<feature type="domain" description="Homeobox" evidence="8">
    <location>
        <begin position="225"/>
        <end position="285"/>
    </location>
</feature>
<dbReference type="SMART" id="SM00352">
    <property type="entry name" value="POU"/>
    <property type="match status" value="1"/>
</dbReference>
<dbReference type="Pfam" id="PF00046">
    <property type="entry name" value="Homeodomain"/>
    <property type="match status" value="1"/>
</dbReference>
<gene>
    <name evidence="10" type="ORF">BJG266_LOCUS29418</name>
    <name evidence="11" type="ORF">QVE165_LOCUS43222</name>
</gene>
<sequence>MNPFYSSFLSHLTSQQQQQQLLLTQFLLSGATCPPVNPLANALQFLLHNSALFLQQQNLSSSLIDSNKPNESISPVNLKHKHDLNISVPIDCSLSDTNGKSTLDDDDNSPTIATTLATLPNNNETTTIDGINLEEIKQFAKIFKLRRLALGLTQTQVGQALSVTRGPAYSQSAICRFEKLDITPKSASKIKPVLEKWMREAELKYADRLKNGPANLQDLVTDLNTRKRKRRTSFTPQALEKLNDAFELNTHPSGIDMSSLAQDLNYDREVIRVWFCNKRQALKNSVKKFKSNEINEDNESTSSLLMDNNLSDTTNYFKAEQDETLS</sequence>
<dbReference type="SUPFAM" id="SSF46689">
    <property type="entry name" value="Homeodomain-like"/>
    <property type="match status" value="1"/>
</dbReference>
<dbReference type="SMART" id="SM00389">
    <property type="entry name" value="HOX"/>
    <property type="match status" value="1"/>
</dbReference>
<reference evidence="10" key="1">
    <citation type="submission" date="2021-02" db="EMBL/GenBank/DDBJ databases">
        <authorList>
            <person name="Nowell W R."/>
        </authorList>
    </citation>
    <scope>NUCLEOTIDE SEQUENCE</scope>
</reference>
<keyword evidence="3 5" id="KW-0371">Homeobox</keyword>
<evidence type="ECO:0000256" key="7">
    <source>
        <dbReference type="RuleBase" id="RU361194"/>
    </source>
</evidence>
<dbReference type="InterPro" id="IPR050255">
    <property type="entry name" value="POU_domain_TF"/>
</dbReference>
<feature type="domain" description="POU-specific" evidence="9">
    <location>
        <begin position="128"/>
        <end position="202"/>
    </location>
</feature>
<dbReference type="PROSITE" id="PS51179">
    <property type="entry name" value="POU_3"/>
    <property type="match status" value="1"/>
</dbReference>
<dbReference type="EMBL" id="CAJNOM010000551">
    <property type="protein sequence ID" value="CAF1496635.1"/>
    <property type="molecule type" value="Genomic_DNA"/>
</dbReference>
<dbReference type="Gene3D" id="1.10.260.40">
    <property type="entry name" value="lambda repressor-like DNA-binding domains"/>
    <property type="match status" value="1"/>
</dbReference>
<evidence type="ECO:0000259" key="9">
    <source>
        <dbReference type="PROSITE" id="PS51179"/>
    </source>
</evidence>
<dbReference type="OrthoDB" id="10066259at2759"/>
<dbReference type="InterPro" id="IPR001356">
    <property type="entry name" value="HD"/>
</dbReference>
<evidence type="ECO:0000313" key="12">
    <source>
        <dbReference type="Proteomes" id="UP000663832"/>
    </source>
</evidence>
<keyword evidence="7" id="KW-0804">Transcription</keyword>
<dbReference type="SUPFAM" id="SSF47413">
    <property type="entry name" value="lambda repressor-like DNA-binding domains"/>
    <property type="match status" value="1"/>
</dbReference>
<name>A0A814ZYU5_9BILA</name>